<dbReference type="InterPro" id="IPR010310">
    <property type="entry name" value="T7SS_ESAT-6-like"/>
</dbReference>
<protein>
    <recommendedName>
        <fullName evidence="1">ESAT-6-like protein</fullName>
    </recommendedName>
</protein>
<gene>
    <name evidence="2" type="ORF">NCTC11923_00850</name>
</gene>
<dbReference type="Proteomes" id="UP000276899">
    <property type="component" value="Chromosome"/>
</dbReference>
<evidence type="ECO:0000313" key="2">
    <source>
        <dbReference type="EMBL" id="VEG74226.1"/>
    </source>
</evidence>
<name>A0A448KBD3_9ACTO</name>
<dbReference type="STRING" id="1278298.GCA_000428685_01894"/>
<comment type="similarity">
    <text evidence="1">Belongs to the WXG100 family.</text>
</comment>
<dbReference type="InterPro" id="IPR036689">
    <property type="entry name" value="ESAT-6-like_sf"/>
</dbReference>
<evidence type="ECO:0000256" key="1">
    <source>
        <dbReference type="RuleBase" id="RU362001"/>
    </source>
</evidence>
<dbReference type="Gene3D" id="1.10.287.1060">
    <property type="entry name" value="ESAT-6-like"/>
    <property type="match status" value="1"/>
</dbReference>
<dbReference type="NCBIfam" id="TIGR03930">
    <property type="entry name" value="WXG100_ESAT6"/>
    <property type="match status" value="1"/>
</dbReference>
<dbReference type="KEGG" id="asla:NCTC11923_00850"/>
<dbReference type="EMBL" id="LR134363">
    <property type="protein sequence ID" value="VEG74226.1"/>
    <property type="molecule type" value="Genomic_DNA"/>
</dbReference>
<dbReference type="RefSeq" id="WP_026426940.1">
    <property type="nucleotide sequence ID" value="NZ_CBCRWE010000054.1"/>
</dbReference>
<dbReference type="AlphaFoldDB" id="A0A448KBD3"/>
<proteinExistence type="inferred from homology"/>
<reference evidence="2 3" key="1">
    <citation type="submission" date="2018-12" db="EMBL/GenBank/DDBJ databases">
        <authorList>
            <consortium name="Pathogen Informatics"/>
        </authorList>
    </citation>
    <scope>NUCLEOTIDE SEQUENCE [LARGE SCALE GENOMIC DNA]</scope>
    <source>
        <strain evidence="2 3">NCTC11923</strain>
    </source>
</reference>
<organism evidence="2 3">
    <name type="scientific">Actinomyces slackii</name>
    <dbReference type="NCBI Taxonomy" id="52774"/>
    <lineage>
        <taxon>Bacteria</taxon>
        <taxon>Bacillati</taxon>
        <taxon>Actinomycetota</taxon>
        <taxon>Actinomycetes</taxon>
        <taxon>Actinomycetales</taxon>
        <taxon>Actinomycetaceae</taxon>
        <taxon>Actinomyces</taxon>
    </lineage>
</organism>
<dbReference type="SUPFAM" id="SSF140453">
    <property type="entry name" value="EsxAB dimer-like"/>
    <property type="match status" value="1"/>
</dbReference>
<sequence>MPSFAVDTTAVSDTAVRARTRIATIQTEVDGMQSDITFLQGSWTGSASDSMAVCASDWRLTQLQVQANLDQISLALDQAALTYDETETTNAGRFTQSRA</sequence>
<accession>A0A448KBD3</accession>
<keyword evidence="3" id="KW-1185">Reference proteome</keyword>
<evidence type="ECO:0000313" key="3">
    <source>
        <dbReference type="Proteomes" id="UP000276899"/>
    </source>
</evidence>
<dbReference type="Pfam" id="PF06013">
    <property type="entry name" value="WXG100"/>
    <property type="match status" value="1"/>
</dbReference>